<dbReference type="EMBL" id="JAKXMK010000001">
    <property type="protein sequence ID" value="MCH6164080.1"/>
    <property type="molecule type" value="Genomic_DNA"/>
</dbReference>
<keyword evidence="1" id="KW-1133">Transmembrane helix</keyword>
<evidence type="ECO:0000256" key="1">
    <source>
        <dbReference type="SAM" id="Phobius"/>
    </source>
</evidence>
<keyword evidence="3" id="KW-1185">Reference proteome</keyword>
<gene>
    <name evidence="2" type="ORF">MMF94_00170</name>
</gene>
<keyword evidence="1" id="KW-0472">Membrane</keyword>
<dbReference type="RefSeq" id="WP_241034116.1">
    <property type="nucleotide sequence ID" value="NZ_BAAAJF010000034.1"/>
</dbReference>
<evidence type="ECO:0000313" key="3">
    <source>
        <dbReference type="Proteomes" id="UP001299970"/>
    </source>
</evidence>
<feature type="transmembrane region" description="Helical" evidence="1">
    <location>
        <begin position="6"/>
        <end position="27"/>
    </location>
</feature>
<keyword evidence="1" id="KW-0812">Transmembrane</keyword>
<sequence length="53" mass="5970">MTSSHVLLAVLLSGYSTIAVLSARVVLRERRGRRREHPLHVGAGSHREPTRPW</sequence>
<accession>A0ABS9T6G2</accession>
<organism evidence="2 3">
    <name type="scientific">Pseudonocardia alaniniphila</name>
    <dbReference type="NCBI Taxonomy" id="75291"/>
    <lineage>
        <taxon>Bacteria</taxon>
        <taxon>Bacillati</taxon>
        <taxon>Actinomycetota</taxon>
        <taxon>Actinomycetes</taxon>
        <taxon>Pseudonocardiales</taxon>
        <taxon>Pseudonocardiaceae</taxon>
        <taxon>Pseudonocardia</taxon>
    </lineage>
</organism>
<name>A0ABS9T6G2_9PSEU</name>
<reference evidence="2 3" key="1">
    <citation type="submission" date="2022-03" db="EMBL/GenBank/DDBJ databases">
        <title>Pseudonocardia alaer sp. nov., a novel actinomycete isolated from reed forest soil.</title>
        <authorList>
            <person name="Wang L."/>
        </authorList>
    </citation>
    <scope>NUCLEOTIDE SEQUENCE [LARGE SCALE GENOMIC DNA]</scope>
    <source>
        <strain evidence="2 3">Y-16303</strain>
    </source>
</reference>
<dbReference type="Proteomes" id="UP001299970">
    <property type="component" value="Unassembled WGS sequence"/>
</dbReference>
<protein>
    <submittedName>
        <fullName evidence="2">Uncharacterized protein</fullName>
    </submittedName>
</protein>
<proteinExistence type="predicted"/>
<evidence type="ECO:0000313" key="2">
    <source>
        <dbReference type="EMBL" id="MCH6164080.1"/>
    </source>
</evidence>
<comment type="caution">
    <text evidence="2">The sequence shown here is derived from an EMBL/GenBank/DDBJ whole genome shotgun (WGS) entry which is preliminary data.</text>
</comment>